<dbReference type="PROSITE" id="PS51318">
    <property type="entry name" value="TAT"/>
    <property type="match status" value="1"/>
</dbReference>
<evidence type="ECO:0000259" key="2">
    <source>
        <dbReference type="Pfam" id="PF21345"/>
    </source>
</evidence>
<dbReference type="InterPro" id="IPR048331">
    <property type="entry name" value="PcRGLX/YetA_3rd"/>
</dbReference>
<dbReference type="RefSeq" id="WP_235987454.1">
    <property type="nucleotide sequence ID" value="NZ_JACGWZ010000005.1"/>
</dbReference>
<evidence type="ECO:0000313" key="5">
    <source>
        <dbReference type="Proteomes" id="UP000569329"/>
    </source>
</evidence>
<evidence type="ECO:0000259" key="1">
    <source>
        <dbReference type="Pfam" id="PF19501"/>
    </source>
</evidence>
<organism evidence="4 5">
    <name type="scientific">Halosaccharopolyspora lacisalsi</name>
    <dbReference type="NCBI Taxonomy" id="1000566"/>
    <lineage>
        <taxon>Bacteria</taxon>
        <taxon>Bacillati</taxon>
        <taxon>Actinomycetota</taxon>
        <taxon>Actinomycetes</taxon>
        <taxon>Pseudonocardiales</taxon>
        <taxon>Pseudonocardiaceae</taxon>
        <taxon>Halosaccharopolyspora</taxon>
    </lineage>
</organism>
<dbReference type="PANTHER" id="PTHR40081:SF1">
    <property type="entry name" value="TAT PATHWAY SIGNAL SEQUENCE DOMAIN PROTEIN"/>
    <property type="match status" value="1"/>
</dbReference>
<dbReference type="PANTHER" id="PTHR40081">
    <property type="entry name" value="CONCANAVALIN A-LIKE LECTIN/GLUCANASE"/>
    <property type="match status" value="1"/>
</dbReference>
<protein>
    <recommendedName>
        <fullName evidence="6">Tat pathway signal sequence domain protein</fullName>
    </recommendedName>
</protein>
<feature type="domain" description="PcRGLX/YetA-like N-terminal RIFT barrel" evidence="1">
    <location>
        <begin position="40"/>
        <end position="115"/>
    </location>
</feature>
<evidence type="ECO:0008006" key="6">
    <source>
        <dbReference type="Google" id="ProtNLM"/>
    </source>
</evidence>
<sequence>MSYPFSRRGFLGGAGAAVAATTLGGQTAAAAPRDSSGDGVRLRWLDGAPRASTGTSWGVPWPKGRLRADTTFALSGDDGSPVPVQSWPLAYWPDGTLKWSGHAVGSAARAENFRLTPGTSAAPERPVTVSRQDGAIRLANGTVDLRLESGGPTAIRSISRGGRVTSEDGRLVLLMQDQPDGEDATPSRGDWTGVVEQAEIEQNGPVRAVVKLSGRYRRDHGSKHGNGGRAILPWTMRVYLAAGDESMRLVHSFTWDADVNSEFVRGMGLRLSVPMEDEAHDRHIRFGTASGGVWSEPVRVLTGLRRDAGAAVRQGQFAGTATPAPAEWPQEVREGYQKLAKWNDFTLFQESTEHFAVWKRTSSAAGWLKHAGRGRRASGFGYVGGVGGGLGVGMRDFWQRFPRSLDVRGAAGDRASVTLWSYTPHANAMDLRHYDTAAHGLDLAYEDVQEGFSTPEGISRSTEMELWAMDATPSRDRVVALSETLTARPQLVAPPEWYHGAGVFGRWSLLDRSTPARAALEDSVDRDVAFYAGQVDQREWYGFWNYGDVMHTYDATRHEWRYDVGGYAWDNGELGSDAMLWYAFLRSGDPTAFRLGRAMTQHISEVDTYHSGRFAGLGTRHNVSHWGDGAKEARVGESFTKRFCYYLTADELLGDLIRSSLRVDETLLTVEPLRNVLPPQHEAPTRLRIGPDWYALVSNWMTEWERTGDTRWRDRITTGMTDIAGFPAGLFTGEAGGAVGFDPETARLVNLDKGDYQGGYNLSMAFCGEQILWEALDLVDVPAFRRSYVDFARYVQAPPAEKKDRYGFDFDPAVFGTIYSRVTAWAGQQLNDPAIRRRGWDEFTSDPNGRPWPEPVRVEGDAVASPVDEISTEHSNNQSGDFATCATNDAAQRTLAIVSLLAVAPDEAP</sequence>
<dbReference type="EMBL" id="JACGWZ010000005">
    <property type="protein sequence ID" value="MBA8826445.1"/>
    <property type="molecule type" value="Genomic_DNA"/>
</dbReference>
<dbReference type="Pfam" id="PF21346">
    <property type="entry name" value="PcRGLX_3rd"/>
    <property type="match status" value="1"/>
</dbReference>
<dbReference type="InterPro" id="IPR048329">
    <property type="entry name" value="PcRGLX_1st"/>
</dbReference>
<dbReference type="AlphaFoldDB" id="A0A839E3U0"/>
<feature type="domain" description="PcRGLX/YetA-like C-terminal alpha/alpha toroid" evidence="3">
    <location>
        <begin position="489"/>
        <end position="908"/>
    </location>
</feature>
<comment type="caution">
    <text evidence="4">The sequence shown here is derived from an EMBL/GenBank/DDBJ whole genome shotgun (WGS) entry which is preliminary data.</text>
</comment>
<dbReference type="InterPro" id="IPR048330">
    <property type="entry name" value="PcRGLX/YetA_2nd"/>
</dbReference>
<dbReference type="Pfam" id="PF19501">
    <property type="entry name" value="PcRGLX_1st"/>
    <property type="match status" value="1"/>
</dbReference>
<accession>A0A839E3U0</accession>
<name>A0A839E3U0_9PSEU</name>
<evidence type="ECO:0000313" key="4">
    <source>
        <dbReference type="EMBL" id="MBA8826445.1"/>
    </source>
</evidence>
<dbReference type="Proteomes" id="UP000569329">
    <property type="component" value="Unassembled WGS sequence"/>
</dbReference>
<gene>
    <name evidence="4" type="ORF">FHX42_003821</name>
</gene>
<evidence type="ECO:0000259" key="3">
    <source>
        <dbReference type="Pfam" id="PF21346"/>
    </source>
</evidence>
<dbReference type="Pfam" id="PF21345">
    <property type="entry name" value="PcRGLX_2nd"/>
    <property type="match status" value="1"/>
</dbReference>
<proteinExistence type="predicted"/>
<reference evidence="4 5" key="1">
    <citation type="submission" date="2020-07" db="EMBL/GenBank/DDBJ databases">
        <title>Sequencing the genomes of 1000 actinobacteria strains.</title>
        <authorList>
            <person name="Klenk H.-P."/>
        </authorList>
    </citation>
    <scope>NUCLEOTIDE SEQUENCE [LARGE SCALE GENOMIC DNA]</scope>
    <source>
        <strain evidence="4 5">DSM 45975</strain>
    </source>
</reference>
<feature type="domain" description="PcRGLX/YetA-like central beta-sandwich" evidence="2">
    <location>
        <begin position="127"/>
        <end position="482"/>
    </location>
</feature>
<dbReference type="InterPro" id="IPR006311">
    <property type="entry name" value="TAT_signal"/>
</dbReference>
<keyword evidence="5" id="KW-1185">Reference proteome</keyword>
<dbReference type="InterPro" id="IPR045793">
    <property type="entry name" value="PcRGLX/YetA-like"/>
</dbReference>